<gene>
    <name evidence="2" type="ORF">B296_00056633</name>
</gene>
<dbReference type="Proteomes" id="UP000287651">
    <property type="component" value="Unassembled WGS sequence"/>
</dbReference>
<feature type="compositionally biased region" description="Basic and acidic residues" evidence="1">
    <location>
        <begin position="20"/>
        <end position="36"/>
    </location>
</feature>
<proteinExistence type="predicted"/>
<organism evidence="2 3">
    <name type="scientific">Ensete ventricosum</name>
    <name type="common">Abyssinian banana</name>
    <name type="synonym">Musa ensete</name>
    <dbReference type="NCBI Taxonomy" id="4639"/>
    <lineage>
        <taxon>Eukaryota</taxon>
        <taxon>Viridiplantae</taxon>
        <taxon>Streptophyta</taxon>
        <taxon>Embryophyta</taxon>
        <taxon>Tracheophyta</taxon>
        <taxon>Spermatophyta</taxon>
        <taxon>Magnoliopsida</taxon>
        <taxon>Liliopsida</taxon>
        <taxon>Zingiberales</taxon>
        <taxon>Musaceae</taxon>
        <taxon>Ensete</taxon>
    </lineage>
</organism>
<accession>A0A426X6T8</accession>
<evidence type="ECO:0000256" key="1">
    <source>
        <dbReference type="SAM" id="MobiDB-lite"/>
    </source>
</evidence>
<protein>
    <submittedName>
        <fullName evidence="2">Uncharacterized protein</fullName>
    </submittedName>
</protein>
<dbReference type="EMBL" id="AMZH03025449">
    <property type="protein sequence ID" value="RRT35174.1"/>
    <property type="molecule type" value="Genomic_DNA"/>
</dbReference>
<sequence length="94" mass="10887">MYHPYRAIQVEITNLGQKCKVPEGRREQEKERDMPRGRGRRHHRCHRRKMPPLLLLPEEDAVATASAVVCQWVSALGLTCGYLLIKLHDCQLKV</sequence>
<evidence type="ECO:0000313" key="2">
    <source>
        <dbReference type="EMBL" id="RRT35174.1"/>
    </source>
</evidence>
<feature type="region of interest" description="Disordered" evidence="1">
    <location>
        <begin position="20"/>
        <end position="46"/>
    </location>
</feature>
<evidence type="ECO:0000313" key="3">
    <source>
        <dbReference type="Proteomes" id="UP000287651"/>
    </source>
</evidence>
<comment type="caution">
    <text evidence="2">The sequence shown here is derived from an EMBL/GenBank/DDBJ whole genome shotgun (WGS) entry which is preliminary data.</text>
</comment>
<reference evidence="2 3" key="1">
    <citation type="journal article" date="2014" name="Agronomy (Basel)">
        <title>A Draft Genome Sequence for Ensete ventricosum, the Drought-Tolerant Tree Against Hunger.</title>
        <authorList>
            <person name="Harrison J."/>
            <person name="Moore K.A."/>
            <person name="Paszkiewicz K."/>
            <person name="Jones T."/>
            <person name="Grant M."/>
            <person name="Ambacheew D."/>
            <person name="Muzemil S."/>
            <person name="Studholme D.J."/>
        </authorList>
    </citation>
    <scope>NUCLEOTIDE SEQUENCE [LARGE SCALE GENOMIC DNA]</scope>
</reference>
<dbReference type="AlphaFoldDB" id="A0A426X6T8"/>
<name>A0A426X6T8_ENSVE</name>
<feature type="compositionally biased region" description="Basic residues" evidence="1">
    <location>
        <begin position="37"/>
        <end position="46"/>
    </location>
</feature>